<name>A0ACB9NZC1_9MYRT</name>
<keyword evidence="2" id="KW-1185">Reference proteome</keyword>
<protein>
    <submittedName>
        <fullName evidence="1">Uncharacterized protein</fullName>
    </submittedName>
</protein>
<dbReference type="Proteomes" id="UP001057402">
    <property type="component" value="Chromosome 7"/>
</dbReference>
<evidence type="ECO:0000313" key="1">
    <source>
        <dbReference type="EMBL" id="KAI4342010.1"/>
    </source>
</evidence>
<dbReference type="EMBL" id="CM042886">
    <property type="protein sequence ID" value="KAI4342010.1"/>
    <property type="molecule type" value="Genomic_DNA"/>
</dbReference>
<gene>
    <name evidence="1" type="ORF">MLD38_026674</name>
</gene>
<sequence>MPITPEMKQEALSNSPATDRAIEKGMVAPIMFDGYDGTLTRHPTGNGEEQSFPLNEEDAAYMHSFGCEESTGEHDEGLTEEEINSFLKELANTGLSLQSLGVLKMAMQLKAGINNCCGFSSALRWSMPGSES</sequence>
<comment type="caution">
    <text evidence="1">The sequence shown here is derived from an EMBL/GenBank/DDBJ whole genome shotgun (WGS) entry which is preliminary data.</text>
</comment>
<evidence type="ECO:0000313" key="2">
    <source>
        <dbReference type="Proteomes" id="UP001057402"/>
    </source>
</evidence>
<proteinExistence type="predicted"/>
<accession>A0ACB9NZC1</accession>
<organism evidence="1 2">
    <name type="scientific">Melastoma candidum</name>
    <dbReference type="NCBI Taxonomy" id="119954"/>
    <lineage>
        <taxon>Eukaryota</taxon>
        <taxon>Viridiplantae</taxon>
        <taxon>Streptophyta</taxon>
        <taxon>Embryophyta</taxon>
        <taxon>Tracheophyta</taxon>
        <taxon>Spermatophyta</taxon>
        <taxon>Magnoliopsida</taxon>
        <taxon>eudicotyledons</taxon>
        <taxon>Gunneridae</taxon>
        <taxon>Pentapetalae</taxon>
        <taxon>rosids</taxon>
        <taxon>malvids</taxon>
        <taxon>Myrtales</taxon>
        <taxon>Melastomataceae</taxon>
        <taxon>Melastomatoideae</taxon>
        <taxon>Melastomateae</taxon>
        <taxon>Melastoma</taxon>
    </lineage>
</organism>
<reference evidence="2" key="1">
    <citation type="journal article" date="2023" name="Front. Plant Sci.">
        <title>Chromosomal-level genome assembly of Melastoma candidum provides insights into trichome evolution.</title>
        <authorList>
            <person name="Zhong Y."/>
            <person name="Wu W."/>
            <person name="Sun C."/>
            <person name="Zou P."/>
            <person name="Liu Y."/>
            <person name="Dai S."/>
            <person name="Zhou R."/>
        </authorList>
    </citation>
    <scope>NUCLEOTIDE SEQUENCE [LARGE SCALE GENOMIC DNA]</scope>
</reference>